<dbReference type="PANTHER" id="PTHR43674:SF2">
    <property type="entry name" value="BETA-UREIDOPROPIONASE"/>
    <property type="match status" value="1"/>
</dbReference>
<dbReference type="PANTHER" id="PTHR43674">
    <property type="entry name" value="NITRILASE C965.09-RELATED"/>
    <property type="match status" value="1"/>
</dbReference>
<dbReference type="PROSITE" id="PS50263">
    <property type="entry name" value="CN_HYDROLASE"/>
    <property type="match status" value="1"/>
</dbReference>
<keyword evidence="1" id="KW-0378">Hydrolase</keyword>
<dbReference type="CDD" id="cd07197">
    <property type="entry name" value="nitrilase"/>
    <property type="match status" value="1"/>
</dbReference>
<dbReference type="Pfam" id="PF00795">
    <property type="entry name" value="CN_hydrolase"/>
    <property type="match status" value="1"/>
</dbReference>
<name>A0A1C5J510_9ACTN</name>
<dbReference type="Proteomes" id="UP000198221">
    <property type="component" value="Chromosome I"/>
</dbReference>
<dbReference type="OrthoDB" id="4532287at2"/>
<keyword evidence="4" id="KW-1185">Reference proteome</keyword>
<dbReference type="EMBL" id="LT607754">
    <property type="protein sequence ID" value="SCG65664.1"/>
    <property type="molecule type" value="Genomic_DNA"/>
</dbReference>
<organism evidence="3 4">
    <name type="scientific">Micromonospora inositola</name>
    <dbReference type="NCBI Taxonomy" id="47865"/>
    <lineage>
        <taxon>Bacteria</taxon>
        <taxon>Bacillati</taxon>
        <taxon>Actinomycetota</taxon>
        <taxon>Actinomycetes</taxon>
        <taxon>Micromonosporales</taxon>
        <taxon>Micromonosporaceae</taxon>
        <taxon>Micromonospora</taxon>
    </lineage>
</organism>
<dbReference type="AlphaFoldDB" id="A0A1C5J510"/>
<dbReference type="RefSeq" id="WP_089013668.1">
    <property type="nucleotide sequence ID" value="NZ_LT607754.1"/>
</dbReference>
<evidence type="ECO:0000259" key="2">
    <source>
        <dbReference type="PROSITE" id="PS50263"/>
    </source>
</evidence>
<dbReference type="Gene3D" id="3.60.110.10">
    <property type="entry name" value="Carbon-nitrogen hydrolase"/>
    <property type="match status" value="1"/>
</dbReference>
<accession>A0A1C5J510</accession>
<dbReference type="InterPro" id="IPR003010">
    <property type="entry name" value="C-N_Hydrolase"/>
</dbReference>
<evidence type="ECO:0000313" key="3">
    <source>
        <dbReference type="EMBL" id="SCG65664.1"/>
    </source>
</evidence>
<evidence type="ECO:0000256" key="1">
    <source>
        <dbReference type="ARBA" id="ARBA00022801"/>
    </source>
</evidence>
<proteinExistence type="predicted"/>
<protein>
    <submittedName>
        <fullName evidence="3">Formamidase</fullName>
    </submittedName>
</protein>
<dbReference type="SUPFAM" id="SSF56317">
    <property type="entry name" value="Carbon-nitrogen hydrolase"/>
    <property type="match status" value="1"/>
</dbReference>
<dbReference type="InterPro" id="IPR036526">
    <property type="entry name" value="C-N_Hydrolase_sf"/>
</dbReference>
<reference evidence="4" key="1">
    <citation type="submission" date="2016-06" db="EMBL/GenBank/DDBJ databases">
        <authorList>
            <person name="Varghese N."/>
            <person name="Submissions Spin"/>
        </authorList>
    </citation>
    <scope>NUCLEOTIDE SEQUENCE [LARGE SCALE GENOMIC DNA]</scope>
    <source>
        <strain evidence="4">DSM 43819</strain>
    </source>
</reference>
<dbReference type="GO" id="GO:0016811">
    <property type="term" value="F:hydrolase activity, acting on carbon-nitrogen (but not peptide) bonds, in linear amides"/>
    <property type="evidence" value="ECO:0007669"/>
    <property type="project" value="UniProtKB-ARBA"/>
</dbReference>
<feature type="domain" description="CN hydrolase" evidence="2">
    <location>
        <begin position="4"/>
        <end position="249"/>
    </location>
</feature>
<sequence length="289" mass="31733">MRTLAIAAVQTKPIAGDTDATWVRYADQIHAIRETFPQVQLVVHPELHLSAPGLLLQEDPSYADQAAVELPGPLTDKLADLARQTGLWLVPGSVYERGLHGAVHNTAVVVAPDGRLAARYRKCFPWQPYETTTPGDDLVVFDMKLGDDRKTRIGLAICYDGAFPEVFRQLAWSGAEVVLQPTLTPTRDREMELVFARANAGANQVYVVSVNGSDPHATGESVIVDPEGIVRQQARGGEEILIDVLDLDAVTRVRTFGSFGLNRPWDQLDKHGPNLQLPMYGRINPRPTA</sequence>
<evidence type="ECO:0000313" key="4">
    <source>
        <dbReference type="Proteomes" id="UP000198221"/>
    </source>
</evidence>
<gene>
    <name evidence="3" type="ORF">GA0070613_4036</name>
</gene>
<dbReference type="InterPro" id="IPR050345">
    <property type="entry name" value="Aliph_Amidase/BUP"/>
</dbReference>